<dbReference type="RefSeq" id="WP_133234930.1">
    <property type="nucleotide sequence ID" value="NZ_SOZE01000031.1"/>
</dbReference>
<protein>
    <submittedName>
        <fullName evidence="1">Uncharacterized protein</fullName>
    </submittedName>
</protein>
<dbReference type="AlphaFoldDB" id="A0A4Y8S761"/>
<reference evidence="1 2" key="1">
    <citation type="journal article" date="2017" name="Int. J. Syst. Evol. Microbiol.">
        <title>Mucilaginibacterpsychrotolerans sp. nov., isolated from peatlands.</title>
        <authorList>
            <person name="Deng Y."/>
            <person name="Shen L."/>
            <person name="Xu B."/>
            <person name="Liu Y."/>
            <person name="Gu Z."/>
            <person name="Liu H."/>
            <person name="Zhou Y."/>
        </authorList>
    </citation>
    <scope>NUCLEOTIDE SEQUENCE [LARGE SCALE GENOMIC DNA]</scope>
    <source>
        <strain evidence="1 2">NH7-4</strain>
    </source>
</reference>
<name>A0A4Y8S761_9SPHI</name>
<evidence type="ECO:0000313" key="1">
    <source>
        <dbReference type="EMBL" id="TFF34410.1"/>
    </source>
</evidence>
<gene>
    <name evidence="1" type="ORF">E2R66_22305</name>
</gene>
<evidence type="ECO:0000313" key="2">
    <source>
        <dbReference type="Proteomes" id="UP000297540"/>
    </source>
</evidence>
<keyword evidence="2" id="KW-1185">Reference proteome</keyword>
<accession>A0A4Y8S761</accession>
<proteinExistence type="predicted"/>
<comment type="caution">
    <text evidence="1">The sequence shown here is derived from an EMBL/GenBank/DDBJ whole genome shotgun (WGS) entry which is preliminary data.</text>
</comment>
<dbReference type="EMBL" id="SOZE01000031">
    <property type="protein sequence ID" value="TFF34410.1"/>
    <property type="molecule type" value="Genomic_DNA"/>
</dbReference>
<sequence>MTHEFLHNDINYWITIDKLFDENLSEMGFIGYINNQQPGLILGESVKNSEGNTILFSHYENALAEAKMKIQELL</sequence>
<organism evidence="1 2">
    <name type="scientific">Mucilaginibacter psychrotolerans</name>
    <dbReference type="NCBI Taxonomy" id="1524096"/>
    <lineage>
        <taxon>Bacteria</taxon>
        <taxon>Pseudomonadati</taxon>
        <taxon>Bacteroidota</taxon>
        <taxon>Sphingobacteriia</taxon>
        <taxon>Sphingobacteriales</taxon>
        <taxon>Sphingobacteriaceae</taxon>
        <taxon>Mucilaginibacter</taxon>
    </lineage>
</organism>
<dbReference type="Proteomes" id="UP000297540">
    <property type="component" value="Unassembled WGS sequence"/>
</dbReference>